<organism evidence="2 3">
    <name type="scientific">Dendrobium catenatum</name>
    <dbReference type="NCBI Taxonomy" id="906689"/>
    <lineage>
        <taxon>Eukaryota</taxon>
        <taxon>Viridiplantae</taxon>
        <taxon>Streptophyta</taxon>
        <taxon>Embryophyta</taxon>
        <taxon>Tracheophyta</taxon>
        <taxon>Spermatophyta</taxon>
        <taxon>Magnoliopsida</taxon>
        <taxon>Liliopsida</taxon>
        <taxon>Asparagales</taxon>
        <taxon>Orchidaceae</taxon>
        <taxon>Epidendroideae</taxon>
        <taxon>Malaxideae</taxon>
        <taxon>Dendrobiinae</taxon>
        <taxon>Dendrobium</taxon>
    </lineage>
</organism>
<dbReference type="PANTHER" id="PTHR32297">
    <property type="entry name" value="SODIUM CHANNEL MODIFIER 1"/>
    <property type="match status" value="1"/>
</dbReference>
<keyword evidence="3" id="KW-1185">Reference proteome</keyword>
<dbReference type="Proteomes" id="UP000233837">
    <property type="component" value="Unassembled WGS sequence"/>
</dbReference>
<accession>A0A2I0VR51</accession>
<evidence type="ECO:0000259" key="1">
    <source>
        <dbReference type="Pfam" id="PF15805"/>
    </source>
</evidence>
<dbReference type="InterPro" id="IPR031625">
    <property type="entry name" value="SCNM1_acidic"/>
</dbReference>
<dbReference type="PANTHER" id="PTHR32297:SF1">
    <property type="entry name" value="SODIUM CHANNEL MODIFIER 1"/>
    <property type="match status" value="1"/>
</dbReference>
<proteinExistence type="predicted"/>
<feature type="domain" description="Sodium channel modifier 1 acidic C-terminal" evidence="1">
    <location>
        <begin position="219"/>
        <end position="256"/>
    </location>
</feature>
<name>A0A2I0VR51_9ASPA</name>
<reference evidence="2 3" key="2">
    <citation type="journal article" date="2017" name="Nature">
        <title>The Apostasia genome and the evolution of orchids.</title>
        <authorList>
            <person name="Zhang G.Q."/>
            <person name="Liu K.W."/>
            <person name="Li Z."/>
            <person name="Lohaus R."/>
            <person name="Hsiao Y.Y."/>
            <person name="Niu S.C."/>
            <person name="Wang J.Y."/>
            <person name="Lin Y.C."/>
            <person name="Xu Q."/>
            <person name="Chen L.J."/>
            <person name="Yoshida K."/>
            <person name="Fujiwara S."/>
            <person name="Wang Z.W."/>
            <person name="Zhang Y.Q."/>
            <person name="Mitsuda N."/>
            <person name="Wang M."/>
            <person name="Liu G.H."/>
            <person name="Pecoraro L."/>
            <person name="Huang H.X."/>
            <person name="Xiao X.J."/>
            <person name="Lin M."/>
            <person name="Wu X.Y."/>
            <person name="Wu W.L."/>
            <person name="Chen Y.Y."/>
            <person name="Chang S.B."/>
            <person name="Sakamoto S."/>
            <person name="Ohme-Takagi M."/>
            <person name="Yagi M."/>
            <person name="Zeng S.J."/>
            <person name="Shen C.Y."/>
            <person name="Yeh C.M."/>
            <person name="Luo Y.B."/>
            <person name="Tsai W.C."/>
            <person name="Van de Peer Y."/>
            <person name="Liu Z.J."/>
        </authorList>
    </citation>
    <scope>NUCLEOTIDE SEQUENCE [LARGE SCALE GENOMIC DNA]</scope>
    <source>
        <tissue evidence="2">The whole plant</tissue>
    </source>
</reference>
<dbReference type="GO" id="GO:0008380">
    <property type="term" value="P:RNA splicing"/>
    <property type="evidence" value="ECO:0007669"/>
    <property type="project" value="InterPro"/>
</dbReference>
<reference evidence="2 3" key="1">
    <citation type="journal article" date="2016" name="Sci. Rep.">
        <title>The Dendrobium catenatum Lindl. genome sequence provides insights into polysaccharide synthase, floral development and adaptive evolution.</title>
        <authorList>
            <person name="Zhang G.Q."/>
            <person name="Xu Q."/>
            <person name="Bian C."/>
            <person name="Tsai W.C."/>
            <person name="Yeh C.M."/>
            <person name="Liu K.W."/>
            <person name="Yoshida K."/>
            <person name="Zhang L.S."/>
            <person name="Chang S.B."/>
            <person name="Chen F."/>
            <person name="Shi Y."/>
            <person name="Su Y.Y."/>
            <person name="Zhang Y.Q."/>
            <person name="Chen L.J."/>
            <person name="Yin Y."/>
            <person name="Lin M."/>
            <person name="Huang H."/>
            <person name="Deng H."/>
            <person name="Wang Z.W."/>
            <person name="Zhu S.L."/>
            <person name="Zhao X."/>
            <person name="Deng C."/>
            <person name="Niu S.C."/>
            <person name="Huang J."/>
            <person name="Wang M."/>
            <person name="Liu G.H."/>
            <person name="Yang H.J."/>
            <person name="Xiao X.J."/>
            <person name="Hsiao Y.Y."/>
            <person name="Wu W.L."/>
            <person name="Chen Y.Y."/>
            <person name="Mitsuda N."/>
            <person name="Ohme-Takagi M."/>
            <person name="Luo Y.B."/>
            <person name="Van de Peer Y."/>
            <person name="Liu Z.J."/>
        </authorList>
    </citation>
    <scope>NUCLEOTIDE SEQUENCE [LARGE SCALE GENOMIC DNA]</scope>
    <source>
        <tissue evidence="2">The whole plant</tissue>
    </source>
</reference>
<dbReference type="STRING" id="906689.A0A2I0VR51"/>
<dbReference type="InterPro" id="IPR033570">
    <property type="entry name" value="SCNM1"/>
</dbReference>
<evidence type="ECO:0000313" key="3">
    <source>
        <dbReference type="Proteomes" id="UP000233837"/>
    </source>
</evidence>
<dbReference type="GO" id="GO:0005634">
    <property type="term" value="C:nucleus"/>
    <property type="evidence" value="ECO:0007669"/>
    <property type="project" value="TreeGrafter"/>
</dbReference>
<protein>
    <recommendedName>
        <fullName evidence="1">Sodium channel modifier 1 acidic C-terminal domain-containing protein</fullName>
    </recommendedName>
</protein>
<gene>
    <name evidence="2" type="ORF">MA16_Dca009214</name>
</gene>
<sequence>MSVFGGDSWAREAHHRKRRLDDLLLSSTSSSSTGDSFYKKLSNGKFACLVCPHKPVLDSPLILSVKAIFSFNHWMHIKGSRHIAAETKLKEKELSIKEEINKRIALSGDTSDISSSICPSSKLKGSAVQNKPQNKPLIEKTRQVLLETHCDRIRGYNLNDGSNPATATALTLLSDHVSEPIQRTNFVVPFNHNENSSERITAVDSKMISDKNAELRKRRAKELQFTAAGWKRDGQGKWYKDENVEFDSDEEDPNVFFS</sequence>
<evidence type="ECO:0000313" key="2">
    <source>
        <dbReference type="EMBL" id="PKU65885.1"/>
    </source>
</evidence>
<dbReference type="Pfam" id="PF15805">
    <property type="entry name" value="SCNM1_acidic"/>
    <property type="match status" value="1"/>
</dbReference>
<dbReference type="EMBL" id="KZ503304">
    <property type="protein sequence ID" value="PKU65885.1"/>
    <property type="molecule type" value="Genomic_DNA"/>
</dbReference>
<dbReference type="AlphaFoldDB" id="A0A2I0VR51"/>